<keyword evidence="3" id="KW-1185">Reference proteome</keyword>
<organism evidence="2 3">
    <name type="scientific">Pleurodeles waltl</name>
    <name type="common">Iberian ribbed newt</name>
    <dbReference type="NCBI Taxonomy" id="8319"/>
    <lineage>
        <taxon>Eukaryota</taxon>
        <taxon>Metazoa</taxon>
        <taxon>Chordata</taxon>
        <taxon>Craniata</taxon>
        <taxon>Vertebrata</taxon>
        <taxon>Euteleostomi</taxon>
        <taxon>Amphibia</taxon>
        <taxon>Batrachia</taxon>
        <taxon>Caudata</taxon>
        <taxon>Salamandroidea</taxon>
        <taxon>Salamandridae</taxon>
        <taxon>Pleurodelinae</taxon>
        <taxon>Pleurodeles</taxon>
    </lineage>
</organism>
<sequence length="254" mass="25768">MRGHSPLEHEDGGGPAGDGLPTWEGCRLHHDPPDIPDPGGGVSGVGWALEGITAATRGARLSRSQPSTSTTTSPGTVVPAVTGFRSAPSSRAASVPRSQAKDSPPPQKHKKLATALREKGKTTATKGSPRTTVGGGKTAAPPSKVGKGQRKKGKSPPTCTADKTDTGTATCTAATSTASQDTTSTASQDTAATSTAAQDTAATSTAAQTPPPPTQLPRTPPPPAPLPRSSLPAARSLSHPPAPLANERRKHRRY</sequence>
<name>A0AAV7PDI6_PLEWA</name>
<feature type="compositionally biased region" description="Polar residues" evidence="1">
    <location>
        <begin position="122"/>
        <end position="131"/>
    </location>
</feature>
<comment type="caution">
    <text evidence="2">The sequence shown here is derived from an EMBL/GenBank/DDBJ whole genome shotgun (WGS) entry which is preliminary data.</text>
</comment>
<proteinExistence type="predicted"/>
<evidence type="ECO:0000256" key="1">
    <source>
        <dbReference type="SAM" id="MobiDB-lite"/>
    </source>
</evidence>
<reference evidence="2" key="1">
    <citation type="journal article" date="2022" name="bioRxiv">
        <title>Sequencing and chromosome-scale assembly of the giantPleurodeles waltlgenome.</title>
        <authorList>
            <person name="Brown T."/>
            <person name="Elewa A."/>
            <person name="Iarovenko S."/>
            <person name="Subramanian E."/>
            <person name="Araus A.J."/>
            <person name="Petzold A."/>
            <person name="Susuki M."/>
            <person name="Suzuki K.-i.T."/>
            <person name="Hayashi T."/>
            <person name="Toyoda A."/>
            <person name="Oliveira C."/>
            <person name="Osipova E."/>
            <person name="Leigh N.D."/>
            <person name="Simon A."/>
            <person name="Yun M.H."/>
        </authorList>
    </citation>
    <scope>NUCLEOTIDE SEQUENCE</scope>
    <source>
        <strain evidence="2">20211129_DDA</strain>
        <tissue evidence="2">Liver</tissue>
    </source>
</reference>
<dbReference type="EMBL" id="JANPWB010000011">
    <property type="protein sequence ID" value="KAJ1125486.1"/>
    <property type="molecule type" value="Genomic_DNA"/>
</dbReference>
<feature type="region of interest" description="Disordered" evidence="1">
    <location>
        <begin position="1"/>
        <end position="254"/>
    </location>
</feature>
<accession>A0AAV7PDI6</accession>
<evidence type="ECO:0000313" key="2">
    <source>
        <dbReference type="EMBL" id="KAJ1125486.1"/>
    </source>
</evidence>
<feature type="compositionally biased region" description="Pro residues" evidence="1">
    <location>
        <begin position="209"/>
        <end position="226"/>
    </location>
</feature>
<dbReference type="AlphaFoldDB" id="A0AAV7PDI6"/>
<feature type="compositionally biased region" description="Basic and acidic residues" evidence="1">
    <location>
        <begin position="1"/>
        <end position="12"/>
    </location>
</feature>
<evidence type="ECO:0000313" key="3">
    <source>
        <dbReference type="Proteomes" id="UP001066276"/>
    </source>
</evidence>
<gene>
    <name evidence="2" type="ORF">NDU88_003915</name>
</gene>
<protein>
    <submittedName>
        <fullName evidence="2">Uncharacterized protein</fullName>
    </submittedName>
</protein>
<feature type="compositionally biased region" description="Low complexity" evidence="1">
    <location>
        <begin position="157"/>
        <end position="208"/>
    </location>
</feature>
<dbReference type="Proteomes" id="UP001066276">
    <property type="component" value="Chromosome 7"/>
</dbReference>
<feature type="compositionally biased region" description="Low complexity" evidence="1">
    <location>
        <begin position="66"/>
        <end position="98"/>
    </location>
</feature>
<feature type="compositionally biased region" description="Low complexity" evidence="1">
    <location>
        <begin position="227"/>
        <end position="239"/>
    </location>
</feature>